<feature type="chain" id="PRO_5003616653" description="Thioredoxin domain-containing protein" evidence="3">
    <location>
        <begin position="23"/>
        <end position="302"/>
    </location>
</feature>
<evidence type="ECO:0000313" key="5">
    <source>
        <dbReference type="EMBL" id="CCG23917.1"/>
    </source>
</evidence>
<dbReference type="eggNOG" id="KOG0912">
    <property type="taxonomic scope" value="Eukaryota"/>
</dbReference>
<dbReference type="GeneID" id="14541144"/>
<dbReference type="EMBL" id="HE681723">
    <property type="protein sequence ID" value="CCG23917.1"/>
    <property type="molecule type" value="Genomic_DNA"/>
</dbReference>
<name>H8X6Y9_CANO9</name>
<dbReference type="InterPro" id="IPR036249">
    <property type="entry name" value="Thioredoxin-like_sf"/>
</dbReference>
<protein>
    <recommendedName>
        <fullName evidence="4">Thioredoxin domain-containing protein</fullName>
    </recommendedName>
</protein>
<dbReference type="HOGENOM" id="CLU_072343_0_0_1"/>
<dbReference type="PANTHER" id="PTHR45672:SF3">
    <property type="entry name" value="THIOREDOXIN DOMAIN-CONTAINING PROTEIN 5"/>
    <property type="match status" value="1"/>
</dbReference>
<keyword evidence="2 3" id="KW-0732">Signal</keyword>
<dbReference type="RefSeq" id="XP_003870048.1">
    <property type="nucleotide sequence ID" value="XM_003869999.1"/>
</dbReference>
<dbReference type="KEGG" id="cot:CORT_0E03290"/>
<proteinExistence type="inferred from homology"/>
<dbReference type="InterPro" id="IPR013766">
    <property type="entry name" value="Thioredoxin_domain"/>
</dbReference>
<dbReference type="SUPFAM" id="SSF52833">
    <property type="entry name" value="Thioredoxin-like"/>
    <property type="match status" value="2"/>
</dbReference>
<keyword evidence="6" id="KW-1185">Reference proteome</keyword>
<feature type="domain" description="Thioredoxin" evidence="4">
    <location>
        <begin position="40"/>
        <end position="136"/>
    </location>
</feature>
<dbReference type="Gene3D" id="3.40.30.10">
    <property type="entry name" value="Glutaredoxin"/>
    <property type="match status" value="1"/>
</dbReference>
<gene>
    <name evidence="5" type="ORF">CORT_0E03290</name>
</gene>
<evidence type="ECO:0000256" key="3">
    <source>
        <dbReference type="SAM" id="SignalP"/>
    </source>
</evidence>
<reference evidence="5 6" key="1">
    <citation type="journal article" date="2012" name="PLoS ONE">
        <title>Sequence and analysis of the genome of the pathogenic yeast Candida orthopsilosis.</title>
        <authorList>
            <person name="Riccombeni A."/>
            <person name="Vidanes G."/>
            <person name="Proux-Wera E."/>
            <person name="Wolfe K.H."/>
            <person name="Butler G."/>
        </authorList>
    </citation>
    <scope>NUCLEOTIDE SEQUENCE [LARGE SCALE GENOMIC DNA]</scope>
    <source>
        <strain evidence="5 6">Co 90-125</strain>
    </source>
</reference>
<evidence type="ECO:0000313" key="6">
    <source>
        <dbReference type="Proteomes" id="UP000005018"/>
    </source>
</evidence>
<dbReference type="Pfam" id="PF00085">
    <property type="entry name" value="Thioredoxin"/>
    <property type="match status" value="1"/>
</dbReference>
<dbReference type="GO" id="GO:0006457">
    <property type="term" value="P:protein folding"/>
    <property type="evidence" value="ECO:0007669"/>
    <property type="project" value="TreeGrafter"/>
</dbReference>
<accession>H8X6Y9</accession>
<organism evidence="5 6">
    <name type="scientific">Candida orthopsilosis (strain 90-125)</name>
    <name type="common">Yeast</name>
    <dbReference type="NCBI Taxonomy" id="1136231"/>
    <lineage>
        <taxon>Eukaryota</taxon>
        <taxon>Fungi</taxon>
        <taxon>Dikarya</taxon>
        <taxon>Ascomycota</taxon>
        <taxon>Saccharomycotina</taxon>
        <taxon>Pichiomycetes</taxon>
        <taxon>Debaryomycetaceae</taxon>
        <taxon>Candida/Lodderomyces clade</taxon>
        <taxon>Candida</taxon>
    </lineage>
</organism>
<dbReference type="AlphaFoldDB" id="H8X6Y9"/>
<evidence type="ECO:0000259" key="4">
    <source>
        <dbReference type="Pfam" id="PF00085"/>
    </source>
</evidence>
<comment type="similarity">
    <text evidence="1">Belongs to the protein disulfide isomerase family.</text>
</comment>
<dbReference type="GO" id="GO:0005783">
    <property type="term" value="C:endoplasmic reticulum"/>
    <property type="evidence" value="ECO:0007669"/>
    <property type="project" value="TreeGrafter"/>
</dbReference>
<evidence type="ECO:0000256" key="2">
    <source>
        <dbReference type="ARBA" id="ARBA00022729"/>
    </source>
</evidence>
<dbReference type="GO" id="GO:0003756">
    <property type="term" value="F:protein disulfide isomerase activity"/>
    <property type="evidence" value="ECO:0007669"/>
    <property type="project" value="TreeGrafter"/>
</dbReference>
<feature type="signal peptide" evidence="3">
    <location>
        <begin position="1"/>
        <end position="22"/>
    </location>
</feature>
<dbReference type="Proteomes" id="UP000005018">
    <property type="component" value="Chromosome 5"/>
</dbReference>
<dbReference type="InterPro" id="IPR051063">
    <property type="entry name" value="PDI"/>
</dbReference>
<dbReference type="OrthoDB" id="10264505at2759"/>
<evidence type="ECO:0000256" key="1">
    <source>
        <dbReference type="ARBA" id="ARBA00006347"/>
    </source>
</evidence>
<dbReference type="PANTHER" id="PTHR45672">
    <property type="entry name" value="PROTEIN DISULFIDE-ISOMERASE C17H9.14C-RELATED"/>
    <property type="match status" value="1"/>
</dbReference>
<dbReference type="PROSITE" id="PS51257">
    <property type="entry name" value="PROKAR_LIPOPROTEIN"/>
    <property type="match status" value="1"/>
</dbReference>
<sequence length="302" mass="35558">MKYFPITMSLLWLLACISYTYSQHVPSTYIKEFDDSAIQPTLEKTTYSLIYFYSDSCKYCQIFNPIFENLCALYNNNDSESTNFQILKTNARINKKLSKLFAIRHYPTLKLLHYPSKEILEYEGKRDLHSLIDYIESKTTLKPNYENFESEVKNIDDLQELLQGGRDKVVIFIMSYFADWQDYHYPAHYIQRIASSHDAIEFYVYHGDDLHNSEILPQFSVSHFPSLVYIRNGKFKALNTEPPAYQKNEKFDGNKIETFIESIHLDESVWRPIKPVIEVPIANDDELEEGYESDDDIEHIEL</sequence>
<dbReference type="CDD" id="cd02961">
    <property type="entry name" value="PDI_a_family"/>
    <property type="match status" value="1"/>
</dbReference>